<protein>
    <submittedName>
        <fullName evidence="3">Transglutaminase-like putative cysteine protease</fullName>
    </submittedName>
</protein>
<proteinExistence type="predicted"/>
<feature type="transmembrane region" description="Helical" evidence="1">
    <location>
        <begin position="127"/>
        <end position="146"/>
    </location>
</feature>
<dbReference type="InterPro" id="IPR052901">
    <property type="entry name" value="Bact_TGase-like"/>
</dbReference>
<keyword evidence="1" id="KW-0472">Membrane</keyword>
<dbReference type="InterPro" id="IPR021878">
    <property type="entry name" value="TgpA_N"/>
</dbReference>
<dbReference type="InterPro" id="IPR038765">
    <property type="entry name" value="Papain-like_cys_pep_sf"/>
</dbReference>
<feature type="transmembrane region" description="Helical" evidence="1">
    <location>
        <begin position="166"/>
        <end position="185"/>
    </location>
</feature>
<keyword evidence="4" id="KW-1185">Reference proteome</keyword>
<dbReference type="PANTHER" id="PTHR42736:SF1">
    <property type="entry name" value="PROTEIN-GLUTAMINE GAMMA-GLUTAMYLTRANSFERASE"/>
    <property type="match status" value="1"/>
</dbReference>
<reference evidence="3 4" key="1">
    <citation type="submission" date="2018-11" db="EMBL/GenBank/DDBJ databases">
        <title>Genomic Encyclopedia of Type Strains, Phase IV (KMG-IV): sequencing the most valuable type-strain genomes for metagenomic binning, comparative biology and taxonomic classification.</title>
        <authorList>
            <person name="Goeker M."/>
        </authorList>
    </citation>
    <scope>NUCLEOTIDE SEQUENCE [LARGE SCALE GENOMIC DNA]</scope>
    <source>
        <strain evidence="3 4">DSM 22027</strain>
    </source>
</reference>
<name>A0A3N1UVA7_9BACT</name>
<keyword evidence="1" id="KW-1133">Transmembrane helix</keyword>
<dbReference type="Pfam" id="PF01841">
    <property type="entry name" value="Transglut_core"/>
    <property type="match status" value="1"/>
</dbReference>
<gene>
    <name evidence="3" type="ORF">EDC27_1374</name>
</gene>
<dbReference type="SUPFAM" id="SSF54001">
    <property type="entry name" value="Cysteine proteinases"/>
    <property type="match status" value="1"/>
</dbReference>
<organism evidence="3 4">
    <name type="scientific">Desulfosoma caldarium</name>
    <dbReference type="NCBI Taxonomy" id="610254"/>
    <lineage>
        <taxon>Bacteria</taxon>
        <taxon>Pseudomonadati</taxon>
        <taxon>Thermodesulfobacteriota</taxon>
        <taxon>Syntrophobacteria</taxon>
        <taxon>Syntrophobacterales</taxon>
        <taxon>Syntrophobacteraceae</taxon>
        <taxon>Desulfosoma</taxon>
    </lineage>
</organism>
<dbReference type="RefSeq" id="WP_123289871.1">
    <property type="nucleotide sequence ID" value="NZ_RJVA01000011.1"/>
</dbReference>
<feature type="transmembrane region" description="Helical" evidence="1">
    <location>
        <begin position="539"/>
        <end position="560"/>
    </location>
</feature>
<dbReference type="SMART" id="SM00460">
    <property type="entry name" value="TGc"/>
    <property type="match status" value="1"/>
</dbReference>
<dbReference type="GO" id="GO:0008233">
    <property type="term" value="F:peptidase activity"/>
    <property type="evidence" value="ECO:0007669"/>
    <property type="project" value="UniProtKB-KW"/>
</dbReference>
<keyword evidence="3" id="KW-0645">Protease</keyword>
<accession>A0A3N1UVA7</accession>
<evidence type="ECO:0000259" key="2">
    <source>
        <dbReference type="SMART" id="SM00460"/>
    </source>
</evidence>
<evidence type="ECO:0000313" key="4">
    <source>
        <dbReference type="Proteomes" id="UP000276223"/>
    </source>
</evidence>
<keyword evidence="1" id="KW-0812">Transmembrane</keyword>
<dbReference type="AlphaFoldDB" id="A0A3N1UVA7"/>
<dbReference type="OrthoDB" id="9804872at2"/>
<dbReference type="Pfam" id="PF11992">
    <property type="entry name" value="TgpA_N"/>
    <property type="match status" value="1"/>
</dbReference>
<evidence type="ECO:0000256" key="1">
    <source>
        <dbReference type="SAM" id="Phobius"/>
    </source>
</evidence>
<feature type="transmembrane region" description="Helical" evidence="1">
    <location>
        <begin position="103"/>
        <end position="120"/>
    </location>
</feature>
<dbReference type="EMBL" id="RJVA01000011">
    <property type="protein sequence ID" value="ROQ93359.1"/>
    <property type="molecule type" value="Genomic_DNA"/>
</dbReference>
<sequence>MVKTRTVLLSVTYVSAALSYGAVFEFVHPLADAAFAALAALSAVRHFLRPFSVSRHLLNGLALAVMGLSLSRIRADLLVEPLVDGVLVLLGIKLLEAQFQRDYLQVYLLCLFLLLGLGLMSMSISFLFFLVPLALLLTLSLLLLTLEAADPLGQLPVKAVAQLSAVAMAIGTLTVPVALILFFILPRTNFPLLNLLWAFGKAGMGRSGFSDTVSLGDVTSIQEDAAVVFRAQMAPVAFKDLYWRGMVFDEFDGTRWRPSSGRETVVFPNGAEKKAGDVRQTIFMEPFGMDVLFGLDRPVAVERLPTRTRGHGTFRVFSPLFKKTRYVVWSRPVTPFVEEDPPGPELLDLPPSISLRVVDLAQSWAHEPSPAKRVEAITAFLQSSDFHYALENLPKDLETFLLKDRRGNCEYFASALAVLARLAGVPARLVGGYRGGYYNETGGYYLVLQKHAHVWTEVYLDGQGWLRVDPTPAAALTPAQLYIRSLLARWRVFMDTLNYYWFRIVVDYDVEKQFSVLRRARALATSFSEKPHIFSAGRLRSAGVVILGLFALVCFALAAWHRPKHQPAQRLRRAYARRLLRHGYVLKECQGVAEAAKAIDDPDLRDRAMRFAQRFERAVYRDQNLDKNTLRALQEHLRKL</sequence>
<keyword evidence="3" id="KW-0378">Hydrolase</keyword>
<evidence type="ECO:0000313" key="3">
    <source>
        <dbReference type="EMBL" id="ROQ93359.1"/>
    </source>
</evidence>
<comment type="caution">
    <text evidence="3">The sequence shown here is derived from an EMBL/GenBank/DDBJ whole genome shotgun (WGS) entry which is preliminary data.</text>
</comment>
<dbReference type="InterPro" id="IPR002931">
    <property type="entry name" value="Transglutaminase-like"/>
</dbReference>
<dbReference type="PANTHER" id="PTHR42736">
    <property type="entry name" value="PROTEIN-GLUTAMINE GAMMA-GLUTAMYLTRANSFERASE"/>
    <property type="match status" value="1"/>
</dbReference>
<dbReference type="GO" id="GO:0006508">
    <property type="term" value="P:proteolysis"/>
    <property type="evidence" value="ECO:0007669"/>
    <property type="project" value="UniProtKB-KW"/>
</dbReference>
<feature type="domain" description="Transglutaminase-like" evidence="2">
    <location>
        <begin position="401"/>
        <end position="472"/>
    </location>
</feature>
<dbReference type="Proteomes" id="UP000276223">
    <property type="component" value="Unassembled WGS sequence"/>
</dbReference>
<dbReference type="Gene3D" id="3.10.620.30">
    <property type="match status" value="1"/>
</dbReference>